<gene>
    <name evidence="2" type="ORF">I2501_30400</name>
</gene>
<protein>
    <submittedName>
        <fullName evidence="2">DUF2993 domain-containing protein</fullName>
    </submittedName>
</protein>
<reference evidence="2" key="1">
    <citation type="submission" date="2020-11" db="EMBL/GenBank/DDBJ databases">
        <title>Isolation and identification of active actinomycetes.</title>
        <authorList>
            <person name="Yu B."/>
        </authorList>
    </citation>
    <scope>NUCLEOTIDE SEQUENCE</scope>
    <source>
        <strain evidence="2">NEAU-YB345</strain>
    </source>
</reference>
<dbReference type="EMBL" id="JADPRT010000016">
    <property type="protein sequence ID" value="MBF9072344.1"/>
    <property type="molecule type" value="Genomic_DNA"/>
</dbReference>
<dbReference type="Pfam" id="PF11209">
    <property type="entry name" value="LmeA"/>
    <property type="match status" value="1"/>
</dbReference>
<feature type="compositionally biased region" description="Low complexity" evidence="1">
    <location>
        <begin position="194"/>
        <end position="206"/>
    </location>
</feature>
<evidence type="ECO:0000256" key="1">
    <source>
        <dbReference type="SAM" id="MobiDB-lite"/>
    </source>
</evidence>
<sequence length="248" mass="25157">MLTIVVVVLAVLGVTADRVAVHYANQEAATLARQKYGYGADTTDGYLNVSINGFPFLTQVLSGRLDDVTLSAGNLVLNSRANAQGDYLDVQKLDLDLHGVTVTSLAARSAQVDLVTGDLTLTYQALSGVITRLMSNGGGLTVGPAPGSDGQQARFRVTGTWGGRQVDTVGSLLAQGAEIDISVPGVGSSGGSSSGSNTSTETTGPGTYVWGVQLPVNAGFSAATATPTGVDLSVIGHQVVLGSYPSAG</sequence>
<evidence type="ECO:0000313" key="2">
    <source>
        <dbReference type="EMBL" id="MBF9072344.1"/>
    </source>
</evidence>
<dbReference type="AlphaFoldDB" id="A0A931B749"/>
<dbReference type="Proteomes" id="UP000657385">
    <property type="component" value="Unassembled WGS sequence"/>
</dbReference>
<name>A0A931B749_9ACTN</name>
<feature type="region of interest" description="Disordered" evidence="1">
    <location>
        <begin position="184"/>
        <end position="206"/>
    </location>
</feature>
<evidence type="ECO:0000313" key="3">
    <source>
        <dbReference type="Proteomes" id="UP000657385"/>
    </source>
</evidence>
<keyword evidence="3" id="KW-1185">Reference proteome</keyword>
<organism evidence="2 3">
    <name type="scientific">Streptacidiphilus fuscans</name>
    <dbReference type="NCBI Taxonomy" id="2789292"/>
    <lineage>
        <taxon>Bacteria</taxon>
        <taxon>Bacillati</taxon>
        <taxon>Actinomycetota</taxon>
        <taxon>Actinomycetes</taxon>
        <taxon>Kitasatosporales</taxon>
        <taxon>Streptomycetaceae</taxon>
        <taxon>Streptacidiphilus</taxon>
    </lineage>
</organism>
<dbReference type="InterPro" id="IPR021373">
    <property type="entry name" value="DUF2993"/>
</dbReference>
<accession>A0A931B749</accession>
<comment type="caution">
    <text evidence="2">The sequence shown here is derived from an EMBL/GenBank/DDBJ whole genome shotgun (WGS) entry which is preliminary data.</text>
</comment>
<proteinExistence type="predicted"/>